<comment type="similarity">
    <text evidence="2">Belongs to the mago nashi family.</text>
</comment>
<gene>
    <name evidence="5" type="ORF">MUK42_19025</name>
</gene>
<name>A0A9E7EUX5_9LILI</name>
<dbReference type="GO" id="GO:0008380">
    <property type="term" value="P:RNA splicing"/>
    <property type="evidence" value="ECO:0007669"/>
    <property type="project" value="InterPro"/>
</dbReference>
<dbReference type="InterPro" id="IPR004023">
    <property type="entry name" value="Mago_nashi"/>
</dbReference>
<dbReference type="Proteomes" id="UP001055439">
    <property type="component" value="Chromosome 10"/>
</dbReference>
<feature type="compositionally biased region" description="Polar residues" evidence="4">
    <location>
        <begin position="174"/>
        <end position="196"/>
    </location>
</feature>
<keyword evidence="3" id="KW-0539">Nucleus</keyword>
<evidence type="ECO:0000256" key="2">
    <source>
        <dbReference type="ARBA" id="ARBA00009270"/>
    </source>
</evidence>
<dbReference type="CDD" id="cd11295">
    <property type="entry name" value="Mago_nashi"/>
    <property type="match status" value="1"/>
</dbReference>
<dbReference type="PANTHER" id="PTHR12638">
    <property type="entry name" value="PROTEIN MAGO NASHI HOMOLOG"/>
    <property type="match status" value="1"/>
</dbReference>
<dbReference type="SUPFAM" id="SSF89817">
    <property type="entry name" value="Mago nashi protein"/>
    <property type="match status" value="1"/>
</dbReference>
<feature type="compositionally biased region" description="Basic and acidic residues" evidence="4">
    <location>
        <begin position="361"/>
        <end position="377"/>
    </location>
</feature>
<organism evidence="5 6">
    <name type="scientific">Musa troglodytarum</name>
    <name type="common">fe'i banana</name>
    <dbReference type="NCBI Taxonomy" id="320322"/>
    <lineage>
        <taxon>Eukaryota</taxon>
        <taxon>Viridiplantae</taxon>
        <taxon>Streptophyta</taxon>
        <taxon>Embryophyta</taxon>
        <taxon>Tracheophyta</taxon>
        <taxon>Spermatophyta</taxon>
        <taxon>Magnoliopsida</taxon>
        <taxon>Liliopsida</taxon>
        <taxon>Zingiberales</taxon>
        <taxon>Musaceae</taxon>
        <taxon>Musa</taxon>
    </lineage>
</organism>
<feature type="region of interest" description="Disordered" evidence="4">
    <location>
        <begin position="259"/>
        <end position="278"/>
    </location>
</feature>
<sequence>MAASGAGGDQDEFYLRYYVGHKGKFGHEFLEFEFRPDGKLRYANNSNYKNDTMIRKEVFVSPAVLRECRRIIADSEIMREDDNNWPPPDRVGRQELEIVMNNEHISFTTSKIGSLVDVQGSQDPEGLRVFYYLVQIILIKHSRHRNVWKSSTRHETRSTQPSESGFHEPLQPDMSATTPDTSLFTDQGAMTTNTPSPRALKSPPGNLRPKSAFPRRGTDISTLFESKLESAIDYILEVQRDWIVNDGERCSAADLMGEDEAEASVPPQMSDTSDNTVEDDFSSRAGNLVDQNIAGELGGEVTSSARPVQLADLQRILRSIQPADAIEDPDADKFTVLSFLEALEDSVAKSSEAAGSNSAQDESKDSQSQRCGRDSTI</sequence>
<dbReference type="FunFam" id="3.30.1560.10:FF:000001">
    <property type="entry name" value="Protein mago nashi homolog"/>
    <property type="match status" value="1"/>
</dbReference>
<evidence type="ECO:0000256" key="1">
    <source>
        <dbReference type="ARBA" id="ARBA00004123"/>
    </source>
</evidence>
<dbReference type="AlphaFoldDB" id="A0A9E7EUX5"/>
<dbReference type="InterPro" id="IPR036605">
    <property type="entry name" value="Mago_nashi_sf"/>
</dbReference>
<dbReference type="PANTHER" id="PTHR12638:SF0">
    <property type="entry name" value="MAGO HOMOLOG, EXON JUNCTION COMPLEX SUBUNIT-RELATED"/>
    <property type="match status" value="1"/>
</dbReference>
<evidence type="ECO:0000313" key="5">
    <source>
        <dbReference type="EMBL" id="URD83046.1"/>
    </source>
</evidence>
<dbReference type="Gene3D" id="3.30.1560.10">
    <property type="entry name" value="Mago nashi"/>
    <property type="match status" value="1"/>
</dbReference>
<keyword evidence="6" id="KW-1185">Reference proteome</keyword>
<dbReference type="EMBL" id="CP097503">
    <property type="protein sequence ID" value="URD83046.1"/>
    <property type="molecule type" value="Genomic_DNA"/>
</dbReference>
<dbReference type="OrthoDB" id="340431at2759"/>
<protein>
    <submittedName>
        <fullName evidence="5">Adhesion regulating molecule</fullName>
    </submittedName>
</protein>
<evidence type="ECO:0000256" key="3">
    <source>
        <dbReference type="ARBA" id="ARBA00023242"/>
    </source>
</evidence>
<comment type="subcellular location">
    <subcellularLocation>
        <location evidence="1">Nucleus</location>
    </subcellularLocation>
</comment>
<reference evidence="5" key="1">
    <citation type="submission" date="2022-05" db="EMBL/GenBank/DDBJ databases">
        <title>The Musa troglodytarum L. genome provides insights into the mechanism of non-climacteric behaviour and enrichment of carotenoids.</title>
        <authorList>
            <person name="Wang J."/>
        </authorList>
    </citation>
    <scope>NUCLEOTIDE SEQUENCE</scope>
    <source>
        <tissue evidence="5">Leaf</tissue>
    </source>
</reference>
<proteinExistence type="inferred from homology"/>
<evidence type="ECO:0000256" key="4">
    <source>
        <dbReference type="SAM" id="MobiDB-lite"/>
    </source>
</evidence>
<feature type="region of interest" description="Disordered" evidence="4">
    <location>
        <begin position="148"/>
        <end position="215"/>
    </location>
</feature>
<evidence type="ECO:0000313" key="6">
    <source>
        <dbReference type="Proteomes" id="UP001055439"/>
    </source>
</evidence>
<dbReference type="Pfam" id="PF02792">
    <property type="entry name" value="Mago_nashi"/>
    <property type="match status" value="1"/>
</dbReference>
<accession>A0A9E7EUX5</accession>
<dbReference type="GO" id="GO:0035145">
    <property type="term" value="C:exon-exon junction complex"/>
    <property type="evidence" value="ECO:0007669"/>
    <property type="project" value="InterPro"/>
</dbReference>
<feature type="region of interest" description="Disordered" evidence="4">
    <location>
        <begin position="347"/>
        <end position="377"/>
    </location>
</feature>